<dbReference type="InterPro" id="IPR011006">
    <property type="entry name" value="CheY-like_superfamily"/>
</dbReference>
<dbReference type="AlphaFoldDB" id="A0A2G2VY75"/>
<feature type="region of interest" description="Disordered" evidence="6">
    <location>
        <begin position="246"/>
        <end position="276"/>
    </location>
</feature>
<evidence type="ECO:0000256" key="4">
    <source>
        <dbReference type="ARBA" id="ARBA00023242"/>
    </source>
</evidence>
<comment type="subcellular location">
    <subcellularLocation>
        <location evidence="1">Nucleus</location>
    </subcellularLocation>
</comment>
<name>A0A2G2VY75_CAPBA</name>
<dbReference type="FunFam" id="1.10.10.60:FF:000007">
    <property type="entry name" value="Two-component response regulator"/>
    <property type="match status" value="1"/>
</dbReference>
<dbReference type="SUPFAM" id="SSF46689">
    <property type="entry name" value="Homeodomain-like"/>
    <property type="match status" value="1"/>
</dbReference>
<dbReference type="Pfam" id="PF00249">
    <property type="entry name" value="Myb_DNA-binding"/>
    <property type="match status" value="1"/>
</dbReference>
<dbReference type="GO" id="GO:0003700">
    <property type="term" value="F:DNA-binding transcription factor activity"/>
    <property type="evidence" value="ECO:0007669"/>
    <property type="project" value="InterPro"/>
</dbReference>
<keyword evidence="3" id="KW-0804">Transcription</keyword>
<gene>
    <name evidence="8" type="ORF">CQW23_21482</name>
</gene>
<dbReference type="Gene3D" id="1.10.10.60">
    <property type="entry name" value="Homeodomain-like"/>
    <property type="match status" value="1"/>
</dbReference>
<dbReference type="InterPro" id="IPR006447">
    <property type="entry name" value="Myb_dom_plants"/>
</dbReference>
<keyword evidence="4" id="KW-0539">Nucleus</keyword>
<evidence type="ECO:0000313" key="8">
    <source>
        <dbReference type="EMBL" id="PHT37909.1"/>
    </source>
</evidence>
<dbReference type="InterPro" id="IPR001005">
    <property type="entry name" value="SANT/Myb"/>
</dbReference>
<protein>
    <recommendedName>
        <fullName evidence="7">Response regulatory domain-containing protein</fullName>
    </recommendedName>
</protein>
<accession>A0A2G2VY75</accession>
<dbReference type="STRING" id="33114.A0A2G2VY75"/>
<evidence type="ECO:0000313" key="9">
    <source>
        <dbReference type="Proteomes" id="UP000224567"/>
    </source>
</evidence>
<dbReference type="InterPro" id="IPR001789">
    <property type="entry name" value="Sig_transdc_resp-reg_receiver"/>
</dbReference>
<organism evidence="8 9">
    <name type="scientific">Capsicum baccatum</name>
    <name type="common">Peruvian pepper</name>
    <dbReference type="NCBI Taxonomy" id="33114"/>
    <lineage>
        <taxon>Eukaryota</taxon>
        <taxon>Viridiplantae</taxon>
        <taxon>Streptophyta</taxon>
        <taxon>Embryophyta</taxon>
        <taxon>Tracheophyta</taxon>
        <taxon>Spermatophyta</taxon>
        <taxon>Magnoliopsida</taxon>
        <taxon>eudicotyledons</taxon>
        <taxon>Gunneridae</taxon>
        <taxon>Pentapetalae</taxon>
        <taxon>asterids</taxon>
        <taxon>lamiids</taxon>
        <taxon>Solanales</taxon>
        <taxon>Solanaceae</taxon>
        <taxon>Solanoideae</taxon>
        <taxon>Capsiceae</taxon>
        <taxon>Capsicum</taxon>
    </lineage>
</organism>
<dbReference type="GO" id="GO:0010597">
    <property type="term" value="P:green leaf volatile biosynthetic process"/>
    <property type="evidence" value="ECO:0007669"/>
    <property type="project" value="UniProtKB-ARBA"/>
</dbReference>
<dbReference type="SUPFAM" id="SSF52172">
    <property type="entry name" value="CheY-like"/>
    <property type="match status" value="1"/>
</dbReference>
<dbReference type="EMBL" id="MLFT02000009">
    <property type="protein sequence ID" value="PHT37909.1"/>
    <property type="molecule type" value="Genomic_DNA"/>
</dbReference>
<evidence type="ECO:0000256" key="3">
    <source>
        <dbReference type="ARBA" id="ARBA00023163"/>
    </source>
</evidence>
<feature type="domain" description="Response regulatory" evidence="7">
    <location>
        <begin position="13"/>
        <end position="127"/>
    </location>
</feature>
<dbReference type="OrthoDB" id="1304696at2759"/>
<keyword evidence="2" id="KW-0805">Transcription regulation</keyword>
<dbReference type="InterPro" id="IPR044841">
    <property type="entry name" value="LUX/BOA-like"/>
</dbReference>
<dbReference type="PANTHER" id="PTHR31442">
    <property type="entry name" value="HOMEODOMAIN-LIKE SUPERFAMILY PROTEIN-RELATED"/>
    <property type="match status" value="1"/>
</dbReference>
<proteinExistence type="predicted"/>
<evidence type="ECO:0000256" key="1">
    <source>
        <dbReference type="ARBA" id="ARBA00004123"/>
    </source>
</evidence>
<evidence type="ECO:0000256" key="5">
    <source>
        <dbReference type="PROSITE-ProRule" id="PRU00169"/>
    </source>
</evidence>
<reference evidence="8 9" key="1">
    <citation type="journal article" date="2017" name="Genome Biol.">
        <title>New reference genome sequences of hot pepper reveal the massive evolution of plant disease-resistance genes by retroduplication.</title>
        <authorList>
            <person name="Kim S."/>
            <person name="Park J."/>
            <person name="Yeom S.I."/>
            <person name="Kim Y.M."/>
            <person name="Seo E."/>
            <person name="Kim K.T."/>
            <person name="Kim M.S."/>
            <person name="Lee J.M."/>
            <person name="Cheong K."/>
            <person name="Shin H.S."/>
            <person name="Kim S.B."/>
            <person name="Han K."/>
            <person name="Lee J."/>
            <person name="Park M."/>
            <person name="Lee H.A."/>
            <person name="Lee H.Y."/>
            <person name="Lee Y."/>
            <person name="Oh S."/>
            <person name="Lee J.H."/>
            <person name="Choi E."/>
            <person name="Choi E."/>
            <person name="Lee S.E."/>
            <person name="Jeon J."/>
            <person name="Kim H."/>
            <person name="Choi G."/>
            <person name="Song H."/>
            <person name="Lee J."/>
            <person name="Lee S.C."/>
            <person name="Kwon J.K."/>
            <person name="Lee H.Y."/>
            <person name="Koo N."/>
            <person name="Hong Y."/>
            <person name="Kim R.W."/>
            <person name="Kang W.H."/>
            <person name="Huh J.H."/>
            <person name="Kang B.C."/>
            <person name="Yang T.J."/>
            <person name="Lee Y.H."/>
            <person name="Bennetzen J.L."/>
            <person name="Choi D."/>
        </authorList>
    </citation>
    <scope>NUCLEOTIDE SEQUENCE [LARGE SCALE GENOMIC DNA]</scope>
    <source>
        <strain evidence="9">cv. PBC81</strain>
    </source>
</reference>
<comment type="caution">
    <text evidence="5">Lacks conserved residue(s) required for the propagation of feature annotation.</text>
</comment>
<comment type="caution">
    <text evidence="8">The sequence shown here is derived from an EMBL/GenBank/DDBJ whole genome shotgun (WGS) entry which is preliminary data.</text>
</comment>
<keyword evidence="9" id="KW-1185">Reference proteome</keyword>
<dbReference type="NCBIfam" id="TIGR01557">
    <property type="entry name" value="myb_SHAQKYF"/>
    <property type="match status" value="1"/>
</dbReference>
<dbReference type="InterPro" id="IPR009057">
    <property type="entry name" value="Homeodomain-like_sf"/>
</dbReference>
<evidence type="ECO:0000259" key="7">
    <source>
        <dbReference type="PROSITE" id="PS50110"/>
    </source>
</evidence>
<dbReference type="Gene3D" id="3.40.50.2300">
    <property type="match status" value="1"/>
</dbReference>
<dbReference type="GO" id="GO:0000160">
    <property type="term" value="P:phosphorelay signal transduction system"/>
    <property type="evidence" value="ECO:0007669"/>
    <property type="project" value="InterPro"/>
</dbReference>
<dbReference type="PANTHER" id="PTHR31442:SF38">
    <property type="entry name" value="TRANSCRIPTION FACTOR"/>
    <property type="match status" value="1"/>
</dbReference>
<dbReference type="GO" id="GO:0005634">
    <property type="term" value="C:nucleus"/>
    <property type="evidence" value="ECO:0007669"/>
    <property type="project" value="UniProtKB-SubCell"/>
</dbReference>
<reference evidence="9" key="2">
    <citation type="journal article" date="2017" name="J. Anim. Genet.">
        <title>Multiple reference genome sequences of hot pepper reveal the massive evolution of plant disease resistance genes by retroduplication.</title>
        <authorList>
            <person name="Kim S."/>
            <person name="Park J."/>
            <person name="Yeom S.-I."/>
            <person name="Kim Y.-M."/>
            <person name="Seo E."/>
            <person name="Kim K.-T."/>
            <person name="Kim M.-S."/>
            <person name="Lee J.M."/>
            <person name="Cheong K."/>
            <person name="Shin H.-S."/>
            <person name="Kim S.-B."/>
            <person name="Han K."/>
            <person name="Lee J."/>
            <person name="Park M."/>
            <person name="Lee H.-A."/>
            <person name="Lee H.-Y."/>
            <person name="Lee Y."/>
            <person name="Oh S."/>
            <person name="Lee J.H."/>
            <person name="Choi E."/>
            <person name="Choi E."/>
            <person name="Lee S.E."/>
            <person name="Jeon J."/>
            <person name="Kim H."/>
            <person name="Choi G."/>
            <person name="Song H."/>
            <person name="Lee J."/>
            <person name="Lee S.-C."/>
            <person name="Kwon J.-K."/>
            <person name="Lee H.-Y."/>
            <person name="Koo N."/>
            <person name="Hong Y."/>
            <person name="Kim R.W."/>
            <person name="Kang W.-H."/>
            <person name="Huh J.H."/>
            <person name="Kang B.-C."/>
            <person name="Yang T.-J."/>
            <person name="Lee Y.-H."/>
            <person name="Bennetzen J.L."/>
            <person name="Choi D."/>
        </authorList>
    </citation>
    <scope>NUCLEOTIDE SEQUENCE [LARGE SCALE GENOMIC DNA]</scope>
    <source>
        <strain evidence="9">cv. PBC81</strain>
    </source>
</reference>
<dbReference type="Proteomes" id="UP000224567">
    <property type="component" value="Unassembled WGS sequence"/>
</dbReference>
<dbReference type="GO" id="GO:0000976">
    <property type="term" value="F:transcription cis-regulatory region binding"/>
    <property type="evidence" value="ECO:0007669"/>
    <property type="project" value="UniProtKB-ARBA"/>
</dbReference>
<dbReference type="PROSITE" id="PS50110">
    <property type="entry name" value="RESPONSE_REGULATORY"/>
    <property type="match status" value="1"/>
</dbReference>
<evidence type="ECO:0000256" key="6">
    <source>
        <dbReference type="SAM" id="MobiDB-lite"/>
    </source>
</evidence>
<sequence length="443" mass="49996">MTASYYGMIEEVRVMLIDSDTTSATEMVDLLKCYEYKVTMIGTTSAAMTMLSKGKEKIDVMIINVHSLNLFSFEHLAQAVNLDIISLVISDEHDELFAKKAWDNGAYLYIKKPFDGGILKYLWQFVLREKMQREKVGECPMHVEDIGNNIIHEAENDVGSNGKDKLKRKRGRKNVIETNVGERQRSNVNKAVRQKLCIEWTEYLHGKFMKAVRQLGEGNCYPKNILEVMGVPNLTRMQVASHLQKCRTNNWRAPRERKSVPDSSGQGSSSGAQKPSFFTKFETMPRLHTCVSNLQRNPNQVHRDPEFLLPTLSTSNIFSRGESSIPKLYHPQFQVQPHHLTFGNSFNNPFFPVQNNIGGGIQQYGPFFGMPGSQGLQGPIIGNINYTPNLEFNHGSHQAQSIYSLDLNKMANHNLGPPSATLPNEQGRGFDQVYFDDLVSAST</sequence>
<evidence type="ECO:0000256" key="2">
    <source>
        <dbReference type="ARBA" id="ARBA00023015"/>
    </source>
</evidence>